<evidence type="ECO:0000313" key="2">
    <source>
        <dbReference type="Proteomes" id="UP000230837"/>
    </source>
</evidence>
<name>A0A2M7IMW4_9BACT</name>
<gene>
    <name evidence="1" type="ORF">COZ82_03895</name>
</gene>
<dbReference type="AlphaFoldDB" id="A0A2M7IMW4"/>
<proteinExistence type="predicted"/>
<organism evidence="1 2">
    <name type="scientific">Candidatus Kaiserbacteria bacterium CG_4_8_14_3_um_filter_38_9</name>
    <dbReference type="NCBI Taxonomy" id="1974599"/>
    <lineage>
        <taxon>Bacteria</taxon>
        <taxon>Candidatus Kaiseribacteriota</taxon>
    </lineage>
</organism>
<reference evidence="2" key="1">
    <citation type="submission" date="2017-09" db="EMBL/GenBank/DDBJ databases">
        <title>Depth-based differentiation of microbial function through sediment-hosted aquifers and enrichment of novel symbionts in the deep terrestrial subsurface.</title>
        <authorList>
            <person name="Probst A.J."/>
            <person name="Ladd B."/>
            <person name="Jarett J.K."/>
            <person name="Geller-Mcgrath D.E."/>
            <person name="Sieber C.M.K."/>
            <person name="Emerson J.B."/>
            <person name="Anantharaman K."/>
            <person name="Thomas B.C."/>
            <person name="Malmstrom R."/>
            <person name="Stieglmeier M."/>
            <person name="Klingl A."/>
            <person name="Woyke T."/>
            <person name="Ryan C.M."/>
            <person name="Banfield J.F."/>
        </authorList>
    </citation>
    <scope>NUCLEOTIDE SEQUENCE [LARGE SCALE GENOMIC DNA]</scope>
</reference>
<dbReference type="EMBL" id="PFHR01000206">
    <property type="protein sequence ID" value="PIW96650.1"/>
    <property type="molecule type" value="Genomic_DNA"/>
</dbReference>
<accession>A0A2M7IMW4</accession>
<comment type="caution">
    <text evidence="1">The sequence shown here is derived from an EMBL/GenBank/DDBJ whole genome shotgun (WGS) entry which is preliminary data.</text>
</comment>
<dbReference type="Proteomes" id="UP000230837">
    <property type="component" value="Unassembled WGS sequence"/>
</dbReference>
<sequence length="136" mass="15543">MIEKPASNEVREDMLRNGAQNPIAILERNLHKGCFPAIDYLLKLRKEIKQSSLVVESPDADFSVFYKWGNDKLEYWIAMVKLLERAGHKQIDIQSAFMDLIVKTGPIDKSIPKNEVQKEVLALMNQAVEKVFGIKD</sequence>
<evidence type="ECO:0000313" key="1">
    <source>
        <dbReference type="EMBL" id="PIW96650.1"/>
    </source>
</evidence>
<protein>
    <submittedName>
        <fullName evidence="1">Uncharacterized protein</fullName>
    </submittedName>
</protein>